<dbReference type="RefSeq" id="WP_265686906.1">
    <property type="nucleotide sequence ID" value="NZ_JAKRRX010000021.1"/>
</dbReference>
<comment type="caution">
    <text evidence="2">The sequence shown here is derived from an EMBL/GenBank/DDBJ whole genome shotgun (WGS) entry which is preliminary data.</text>
</comment>
<name>A0A9X3CCQ3_9VIBR</name>
<organism evidence="2 3">
    <name type="scientific">Vibrio paucivorans</name>
    <dbReference type="NCBI Taxonomy" id="2829489"/>
    <lineage>
        <taxon>Bacteria</taxon>
        <taxon>Pseudomonadati</taxon>
        <taxon>Pseudomonadota</taxon>
        <taxon>Gammaproteobacteria</taxon>
        <taxon>Vibrionales</taxon>
        <taxon>Vibrionaceae</taxon>
        <taxon>Vibrio</taxon>
    </lineage>
</organism>
<keyword evidence="3" id="KW-1185">Reference proteome</keyword>
<sequence length="112" mass="12394">MKKAILLASALVISSTAFAGVNSKSSETTVKTDAFATQEQAYNAGYDLMDEYKAMPSHQLRAKLPINENSVKTSSVEVTDGKVTVEEFSPARGEIQYRAVVEVDYQYKYRES</sequence>
<keyword evidence="1" id="KW-0732">Signal</keyword>
<feature type="signal peptide" evidence="1">
    <location>
        <begin position="1"/>
        <end position="19"/>
    </location>
</feature>
<feature type="chain" id="PRO_5040818072" evidence="1">
    <location>
        <begin position="20"/>
        <end position="112"/>
    </location>
</feature>
<dbReference type="Proteomes" id="UP001155586">
    <property type="component" value="Unassembled WGS sequence"/>
</dbReference>
<reference evidence="2" key="1">
    <citation type="submission" date="2022-02" db="EMBL/GenBank/DDBJ databases">
        <title>Vibrio sp. nov., a new bacterium isolated from Bohai sea, China.</title>
        <authorList>
            <person name="Yuan Y."/>
        </authorList>
    </citation>
    <scope>NUCLEOTIDE SEQUENCE</scope>
    <source>
        <strain evidence="2">DBSS07</strain>
    </source>
</reference>
<dbReference type="EMBL" id="JAKRRX010000021">
    <property type="protein sequence ID" value="MCW8333303.1"/>
    <property type="molecule type" value="Genomic_DNA"/>
</dbReference>
<proteinExistence type="predicted"/>
<protein>
    <submittedName>
        <fullName evidence="2">DUF3316 domain-containing protein</fullName>
    </submittedName>
</protein>
<accession>A0A9X3CCQ3</accession>
<dbReference type="AlphaFoldDB" id="A0A9X3CCQ3"/>
<evidence type="ECO:0000313" key="3">
    <source>
        <dbReference type="Proteomes" id="UP001155586"/>
    </source>
</evidence>
<dbReference type="Pfam" id="PF11777">
    <property type="entry name" value="DUF3316"/>
    <property type="match status" value="1"/>
</dbReference>
<gene>
    <name evidence="2" type="ORF">MD483_05640</name>
</gene>
<evidence type="ECO:0000256" key="1">
    <source>
        <dbReference type="SAM" id="SignalP"/>
    </source>
</evidence>
<evidence type="ECO:0000313" key="2">
    <source>
        <dbReference type="EMBL" id="MCW8333303.1"/>
    </source>
</evidence>
<dbReference type="PIRSF" id="PIRSF028299">
    <property type="entry name" value="UCP028299"/>
    <property type="match status" value="1"/>
</dbReference>
<dbReference type="InterPro" id="IPR016879">
    <property type="entry name" value="UCP028299"/>
</dbReference>